<dbReference type="PRINTS" id="PR00132">
    <property type="entry name" value="GLHYDRLASE2"/>
</dbReference>
<proteinExistence type="inferred from homology"/>
<dbReference type="InterPro" id="IPR004199">
    <property type="entry name" value="B-gal_small/dom_5"/>
</dbReference>
<dbReference type="Pfam" id="PF00703">
    <property type="entry name" value="Glyco_hydro_2"/>
    <property type="match status" value="1"/>
</dbReference>
<keyword evidence="7" id="KW-0106">Calcium</keyword>
<dbReference type="InterPro" id="IPR006102">
    <property type="entry name" value="Ig-like_GH2"/>
</dbReference>
<evidence type="ECO:0000256" key="6">
    <source>
        <dbReference type="ARBA" id="ARBA00022801"/>
    </source>
</evidence>
<dbReference type="InterPro" id="IPR006104">
    <property type="entry name" value="Glyco_hydro_2_N"/>
</dbReference>
<dbReference type="GO" id="GO:0030246">
    <property type="term" value="F:carbohydrate binding"/>
    <property type="evidence" value="ECO:0007669"/>
    <property type="project" value="InterPro"/>
</dbReference>
<evidence type="ECO:0000256" key="2">
    <source>
        <dbReference type="ARBA" id="ARBA00001913"/>
    </source>
</evidence>
<dbReference type="InterPro" id="IPR008979">
    <property type="entry name" value="Galactose-bd-like_sf"/>
</dbReference>
<evidence type="ECO:0000256" key="3">
    <source>
        <dbReference type="ARBA" id="ARBA00007401"/>
    </source>
</evidence>
<comment type="cofactor">
    <cofactor evidence="2">
        <name>Ca(2+)</name>
        <dbReference type="ChEBI" id="CHEBI:29108"/>
    </cofactor>
</comment>
<evidence type="ECO:0000256" key="10">
    <source>
        <dbReference type="RuleBase" id="RU361154"/>
    </source>
</evidence>
<dbReference type="InterPro" id="IPR013783">
    <property type="entry name" value="Ig-like_fold"/>
</dbReference>
<reference evidence="13 16" key="1">
    <citation type="journal article" date="2015" name="Int. J. Syst. Evol. Microbiol.">
        <title>Algibacter amylolyticus sp. nov., isolated from intertidal sediment.</title>
        <authorList>
            <person name="Zhang D.C."/>
            <person name="Wu J."/>
            <person name="Neuner K."/>
            <person name="Yao J."/>
            <person name="Margesin R."/>
        </authorList>
    </citation>
    <scope>NUCLEOTIDE SEQUENCE [LARGE SCALE GENOMIC DNA]</scope>
    <source>
        <strain evidence="13 16">RU-4-M-4</strain>
    </source>
</reference>
<dbReference type="InterPro" id="IPR014718">
    <property type="entry name" value="GH-type_carb-bd"/>
</dbReference>
<dbReference type="Gene3D" id="3.20.20.80">
    <property type="entry name" value="Glycosidases"/>
    <property type="match status" value="1"/>
</dbReference>
<dbReference type="SUPFAM" id="SSF51445">
    <property type="entry name" value="(Trans)glycosidases"/>
    <property type="match status" value="1"/>
</dbReference>
<dbReference type="SUPFAM" id="SSF49785">
    <property type="entry name" value="Galactose-binding domain-like"/>
    <property type="match status" value="1"/>
</dbReference>
<dbReference type="GO" id="GO:0004565">
    <property type="term" value="F:beta-galactosidase activity"/>
    <property type="evidence" value="ECO:0007669"/>
    <property type="project" value="UniProtKB-EC"/>
</dbReference>
<dbReference type="EMBL" id="VWRS01000008">
    <property type="protein sequence ID" value="KAA5823681.1"/>
    <property type="molecule type" value="Genomic_DNA"/>
</dbReference>
<evidence type="ECO:0000256" key="8">
    <source>
        <dbReference type="ARBA" id="ARBA00023295"/>
    </source>
</evidence>
<dbReference type="FunFam" id="3.20.20.80:FF:000121">
    <property type="entry name" value="Beta-galactosidase"/>
    <property type="match status" value="1"/>
</dbReference>
<dbReference type="Pfam" id="PF16353">
    <property type="entry name" value="LacZ_4"/>
    <property type="match status" value="1"/>
</dbReference>
<evidence type="ECO:0000313" key="14">
    <source>
        <dbReference type="EMBL" id="TSJ74169.1"/>
    </source>
</evidence>
<gene>
    <name evidence="13" type="ORF">F2B50_13385</name>
    <name evidence="14" type="ORF">FPF71_13385</name>
</gene>
<dbReference type="InterPro" id="IPR050347">
    <property type="entry name" value="Bact_Beta-galactosidase"/>
</dbReference>
<dbReference type="InterPro" id="IPR032312">
    <property type="entry name" value="LacZ_4"/>
</dbReference>
<evidence type="ECO:0000256" key="4">
    <source>
        <dbReference type="ARBA" id="ARBA00011245"/>
    </source>
</evidence>
<dbReference type="GO" id="GO:0009341">
    <property type="term" value="C:beta-galactosidase complex"/>
    <property type="evidence" value="ECO:0007669"/>
    <property type="project" value="InterPro"/>
</dbReference>
<accession>A0A5M7B8D8</accession>
<dbReference type="Pfam" id="PF02836">
    <property type="entry name" value="Glyco_hydro_2_C"/>
    <property type="match status" value="1"/>
</dbReference>
<dbReference type="InterPro" id="IPR006101">
    <property type="entry name" value="Glyco_hydro_2"/>
</dbReference>
<comment type="subunit">
    <text evidence="4">Monomer.</text>
</comment>
<organism evidence="13 16">
    <name type="scientific">Algibacter amylolyticus</name>
    <dbReference type="NCBI Taxonomy" id="1608400"/>
    <lineage>
        <taxon>Bacteria</taxon>
        <taxon>Pseudomonadati</taxon>
        <taxon>Bacteroidota</taxon>
        <taxon>Flavobacteriia</taxon>
        <taxon>Flavobacteriales</taxon>
        <taxon>Flavobacteriaceae</taxon>
        <taxon>Algibacter</taxon>
    </lineage>
</organism>
<comment type="catalytic activity">
    <reaction evidence="1 10">
        <text>Hydrolysis of terminal non-reducing beta-D-galactose residues in beta-D-galactosides.</text>
        <dbReference type="EC" id="3.2.1.23"/>
    </reaction>
</comment>
<dbReference type="InterPro" id="IPR011013">
    <property type="entry name" value="Gal_mutarotase_sf_dom"/>
</dbReference>
<evidence type="ECO:0000313" key="16">
    <source>
        <dbReference type="Proteomes" id="UP000322315"/>
    </source>
</evidence>
<dbReference type="AlphaFoldDB" id="A0A5M7B8D8"/>
<dbReference type="Gene3D" id="2.70.98.10">
    <property type="match status" value="1"/>
</dbReference>
<dbReference type="InterPro" id="IPR006103">
    <property type="entry name" value="Glyco_hydro_2_cat"/>
</dbReference>
<dbReference type="GO" id="GO:0005990">
    <property type="term" value="P:lactose catabolic process"/>
    <property type="evidence" value="ECO:0007669"/>
    <property type="project" value="TreeGrafter"/>
</dbReference>
<evidence type="ECO:0000256" key="9">
    <source>
        <dbReference type="ARBA" id="ARBA00032230"/>
    </source>
</evidence>
<dbReference type="Gene3D" id="2.60.120.260">
    <property type="entry name" value="Galactose-binding domain-like"/>
    <property type="match status" value="1"/>
</dbReference>
<dbReference type="PROSITE" id="PS51257">
    <property type="entry name" value="PROKAR_LIPOPROTEIN"/>
    <property type="match status" value="1"/>
</dbReference>
<dbReference type="Proteomes" id="UP000315145">
    <property type="component" value="Unassembled WGS sequence"/>
</dbReference>
<sequence>MKLKYLLLPLVLIYACSTNHKYEGVAFTEKATQDWENPEVFNINKEAPRASFIPFETVEQVMEDNASNSKFYTSLNGVWKFNLSNSPSERPFYFFKQDYDISDWKDITVPGNWEMQGFDIPIYTNVKYPHEKTPPKIQSHYNPVGSYRKTFNISKAALNKEVILHFGAVSSAMYVWVNGQKVGYSEGSKTPAEFNITKYLVEGENQLAVEVYRWSDASYIEDQDFWRLSGMTRNVYLLTREQIHFKDFWSKASLENNYQDGKYNLEVKVSEAAQTIKGSVQFQLFDADGKAVLNEEKSINSQTIQFEKHIKNVKSWNAENPYLYHLVLSLKNNENTVVERIGTQVGFRNVEQKNGQLLVNGKAILVKGVNLHEHHEKTGHYVDEETMLKDIKTMKSFNINAVRTSHYPQPEAFYKLFNVYGMYVVNEANIESHGLGATNQAPFDKSKHVAYLPEWEAAHMDRVKNMVERDKNIPSVIIWSLGNECGNGKVFYDAYDWIKQRDTTRLVQFEQAGENRNTDIVCPMYPGINSLIRYAENNTDRPYIMCEYAHAMGNSVGNLQDYWDVIEKYPVLQGGFIWDWVDQGLLKTTDDGTEYWAYGGDFGPEDVPSDGNFCLNGLVNPDREPKPHLWEVKKVYQNLKFKKVSDKYEIQNNFDFTNLSDFNFKYKFELDGEILFENTISSVPALPSEKAILPIKTPTDFDKTKELILTISALTKDTKGVLEKGHEVAWEQFVLHTPKPNFTVKEASKLNIEVSETAIKVNNDNVSAMFNKASGILVDLSFKDGKNIIKNQQGFTPNFWRAPIDNDFGNNLDKKSRVWRHVTKNRTLSSITEHVKNGNAIVTVKYNLQNKADEIIAKFEINYTIKRDGSILMNNKFEKVKKDLPDLPRIGLSIQLLKEFNNVSWYGRGPYESYLDRKTGAKIGVYSGLVKDFNWAYIRPQENGNKSDVRWMSLKNSGNKGIKIYGFPTIDFSAHHAIMEDFESLERTDGRQRDGDIVTNRHTIDVQERDLTALNIDYKQMGVGGDTSWGAQTHQEYKLLSDTYEYTFLIVPTF</sequence>
<keyword evidence="8 10" id="KW-0326">Glycosidase</keyword>
<comment type="caution">
    <text evidence="13">The sequence shown here is derived from an EMBL/GenBank/DDBJ whole genome shotgun (WGS) entry which is preliminary data.</text>
</comment>
<dbReference type="SMART" id="SM01038">
    <property type="entry name" value="Bgal_small_N"/>
    <property type="match status" value="1"/>
</dbReference>
<evidence type="ECO:0000259" key="12">
    <source>
        <dbReference type="SMART" id="SM01038"/>
    </source>
</evidence>
<evidence type="ECO:0000256" key="1">
    <source>
        <dbReference type="ARBA" id="ARBA00001412"/>
    </source>
</evidence>
<dbReference type="InterPro" id="IPR017853">
    <property type="entry name" value="GH"/>
</dbReference>
<dbReference type="InterPro" id="IPR023230">
    <property type="entry name" value="Glyco_hydro_2_CS"/>
</dbReference>
<reference evidence="14 15" key="2">
    <citation type="submission" date="2019-07" db="EMBL/GenBank/DDBJ databases">
        <title>Algibacter marinivivus sp. nov., isolated from the surface of a marine red alga.</title>
        <authorList>
            <person name="Zhong X."/>
            <person name="Xu W."/>
            <person name="Zhang Y."/>
            <person name="Zhang Q."/>
            <person name="Du Z."/>
        </authorList>
    </citation>
    <scope>NUCLEOTIDE SEQUENCE [LARGE SCALE GENOMIC DNA]</scope>
    <source>
        <strain evidence="14 15">RU-4-M-4</strain>
    </source>
</reference>
<dbReference type="OrthoDB" id="9801077at2"/>
<evidence type="ECO:0000256" key="7">
    <source>
        <dbReference type="ARBA" id="ARBA00022837"/>
    </source>
</evidence>
<dbReference type="Gene3D" id="2.60.40.10">
    <property type="entry name" value="Immunoglobulins"/>
    <property type="match status" value="2"/>
</dbReference>
<evidence type="ECO:0000313" key="15">
    <source>
        <dbReference type="Proteomes" id="UP000315145"/>
    </source>
</evidence>
<evidence type="ECO:0000313" key="13">
    <source>
        <dbReference type="EMBL" id="KAA5823681.1"/>
    </source>
</evidence>
<name>A0A5M7B8D8_9FLAO</name>
<keyword evidence="6 10" id="KW-0378">Hydrolase</keyword>
<protein>
    <recommendedName>
        <fullName evidence="5 10">Beta-galactosidase</fullName>
        <ecNumber evidence="5 10">3.2.1.23</ecNumber>
    </recommendedName>
    <alternativeName>
        <fullName evidence="9 10">Lactase</fullName>
    </alternativeName>
</protein>
<dbReference type="Pfam" id="PF02837">
    <property type="entry name" value="Glyco_hydro_2_N"/>
    <property type="match status" value="1"/>
</dbReference>
<dbReference type="SUPFAM" id="SSF49303">
    <property type="entry name" value="beta-Galactosidase/glucuronidase domain"/>
    <property type="match status" value="2"/>
</dbReference>
<dbReference type="Proteomes" id="UP000322315">
    <property type="component" value="Unassembled WGS sequence"/>
</dbReference>
<keyword evidence="11" id="KW-0732">Signal</keyword>
<dbReference type="EMBL" id="VMBF01000008">
    <property type="protein sequence ID" value="TSJ74169.1"/>
    <property type="molecule type" value="Genomic_DNA"/>
</dbReference>
<dbReference type="PROSITE" id="PS00719">
    <property type="entry name" value="GLYCOSYL_HYDROL_F2_1"/>
    <property type="match status" value="1"/>
</dbReference>
<keyword evidence="15" id="KW-1185">Reference proteome</keyword>
<dbReference type="PANTHER" id="PTHR46323:SF2">
    <property type="entry name" value="BETA-GALACTOSIDASE"/>
    <property type="match status" value="1"/>
</dbReference>
<dbReference type="PANTHER" id="PTHR46323">
    <property type="entry name" value="BETA-GALACTOSIDASE"/>
    <property type="match status" value="1"/>
</dbReference>
<dbReference type="InterPro" id="IPR036156">
    <property type="entry name" value="Beta-gal/glucu_dom_sf"/>
</dbReference>
<feature type="chain" id="PRO_5024292275" description="Beta-galactosidase" evidence="11">
    <location>
        <begin position="22"/>
        <end position="1054"/>
    </location>
</feature>
<dbReference type="Pfam" id="PF02929">
    <property type="entry name" value="Bgal_small_N"/>
    <property type="match status" value="1"/>
</dbReference>
<feature type="domain" description="Beta galactosidase small chain/" evidence="12">
    <location>
        <begin position="760"/>
        <end position="1051"/>
    </location>
</feature>
<dbReference type="RefSeq" id="WP_144117163.1">
    <property type="nucleotide sequence ID" value="NZ_JACHGE010000002.1"/>
</dbReference>
<dbReference type="EC" id="3.2.1.23" evidence="5 10"/>
<evidence type="ECO:0000256" key="5">
    <source>
        <dbReference type="ARBA" id="ARBA00012756"/>
    </source>
</evidence>
<reference evidence="13" key="3">
    <citation type="submission" date="2019-09" db="EMBL/GenBank/DDBJ databases">
        <authorList>
            <person name="Zhang D.-C."/>
        </authorList>
    </citation>
    <scope>NUCLEOTIDE SEQUENCE</scope>
    <source>
        <strain evidence="13">RU-4-M-4</strain>
    </source>
</reference>
<comment type="similarity">
    <text evidence="3 10">Belongs to the glycosyl hydrolase 2 family.</text>
</comment>
<dbReference type="SUPFAM" id="SSF74650">
    <property type="entry name" value="Galactose mutarotase-like"/>
    <property type="match status" value="1"/>
</dbReference>
<feature type="signal peptide" evidence="11">
    <location>
        <begin position="1"/>
        <end position="21"/>
    </location>
</feature>
<evidence type="ECO:0000256" key="11">
    <source>
        <dbReference type="SAM" id="SignalP"/>
    </source>
</evidence>